<accession>A0A510J8J4</accession>
<dbReference type="KEGG" id="lgo:JCM16774_0788"/>
<dbReference type="EMBL" id="AP019822">
    <property type="protein sequence ID" value="BBM35858.1"/>
    <property type="molecule type" value="Genomic_DNA"/>
</dbReference>
<evidence type="ECO:0008006" key="6">
    <source>
        <dbReference type="Google" id="ProtNLM"/>
    </source>
</evidence>
<evidence type="ECO:0000313" key="4">
    <source>
        <dbReference type="EMBL" id="BBM37034.1"/>
    </source>
</evidence>
<dbReference type="AlphaFoldDB" id="A0A510J8J4"/>
<protein>
    <recommendedName>
        <fullName evidence="6">Transposase</fullName>
    </recommendedName>
</protein>
<evidence type="ECO:0000313" key="2">
    <source>
        <dbReference type="EMBL" id="BBM35630.1"/>
    </source>
</evidence>
<name>A0A510J8J4_9FUSO</name>
<dbReference type="Proteomes" id="UP000321606">
    <property type="component" value="Chromosome"/>
</dbReference>
<proteinExistence type="predicted"/>
<gene>
    <name evidence="1" type="ORF">JCM16774_0390</name>
    <name evidence="2" type="ORF">JCM16774_0555</name>
    <name evidence="3" type="ORF">JCM16774_0788</name>
    <name evidence="4" type="ORF">JCM16774_1980</name>
</gene>
<dbReference type="OrthoDB" id="47830at2"/>
<dbReference type="EMBL" id="AP019822">
    <property type="protein sequence ID" value="BBM35630.1"/>
    <property type="molecule type" value="Genomic_DNA"/>
</dbReference>
<evidence type="ECO:0000313" key="1">
    <source>
        <dbReference type="EMBL" id="BBM35477.1"/>
    </source>
</evidence>
<dbReference type="KEGG" id="lgo:JCM16774_0555"/>
<dbReference type="RefSeq" id="WP_146966343.1">
    <property type="nucleotide sequence ID" value="NZ_AP019822.1"/>
</dbReference>
<reference evidence="2 5" key="1">
    <citation type="submission" date="2019-07" db="EMBL/GenBank/DDBJ databases">
        <title>Complete Genome Sequence of Leptotrichia goodfellowii Strain JCM 16774.</title>
        <authorList>
            <person name="Watanabe S."/>
            <person name="Cui L."/>
        </authorList>
    </citation>
    <scope>NUCLEOTIDE SEQUENCE [LARGE SCALE GENOMIC DNA]</scope>
    <source>
        <strain evidence="2 5">JCM16774</strain>
    </source>
</reference>
<organism evidence="2 5">
    <name type="scientific">Pseudoleptotrichia goodfellowii</name>
    <dbReference type="NCBI Taxonomy" id="157692"/>
    <lineage>
        <taxon>Bacteria</taxon>
        <taxon>Fusobacteriati</taxon>
        <taxon>Fusobacteriota</taxon>
        <taxon>Fusobacteriia</taxon>
        <taxon>Fusobacteriales</taxon>
        <taxon>Leptotrichiaceae</taxon>
        <taxon>Pseudoleptotrichia</taxon>
    </lineage>
</organism>
<evidence type="ECO:0000313" key="3">
    <source>
        <dbReference type="EMBL" id="BBM35858.1"/>
    </source>
</evidence>
<dbReference type="KEGG" id="lgo:JCM16774_0390"/>
<dbReference type="EMBL" id="AP019822">
    <property type="protein sequence ID" value="BBM35477.1"/>
    <property type="molecule type" value="Genomic_DNA"/>
</dbReference>
<evidence type="ECO:0000313" key="5">
    <source>
        <dbReference type="Proteomes" id="UP000321606"/>
    </source>
</evidence>
<dbReference type="EMBL" id="AP019822">
    <property type="protein sequence ID" value="BBM37034.1"/>
    <property type="molecule type" value="Genomic_DNA"/>
</dbReference>
<dbReference type="KEGG" id="lgo:JCM16774_1980"/>
<sequence length="78" mass="9363">MDGKIFVTFVSLVMLSYIKNKMSEKELYKKYTTQELLDELDLIESYERGNEKLKLGEVTKKQKEIFKYMDIKFPEELL</sequence>